<dbReference type="InterPro" id="IPR002110">
    <property type="entry name" value="Ankyrin_rpt"/>
</dbReference>
<evidence type="ECO:0000313" key="3">
    <source>
        <dbReference type="Proteomes" id="UP000663868"/>
    </source>
</evidence>
<dbReference type="SUPFAM" id="SSF48403">
    <property type="entry name" value="Ankyrin repeat"/>
    <property type="match status" value="1"/>
</dbReference>
<evidence type="ECO:0000256" key="1">
    <source>
        <dbReference type="PROSITE-ProRule" id="PRU00023"/>
    </source>
</evidence>
<dbReference type="PROSITE" id="PS50088">
    <property type="entry name" value="ANK_REPEAT"/>
    <property type="match status" value="1"/>
</dbReference>
<evidence type="ECO:0008006" key="4">
    <source>
        <dbReference type="Google" id="ProtNLM"/>
    </source>
</evidence>
<keyword evidence="1" id="KW-0040">ANK repeat</keyword>
<dbReference type="Pfam" id="PF12796">
    <property type="entry name" value="Ank_2"/>
    <property type="match status" value="1"/>
</dbReference>
<dbReference type="InterPro" id="IPR036770">
    <property type="entry name" value="Ankyrin_rpt-contain_sf"/>
</dbReference>
<dbReference type="AlphaFoldDB" id="A0A819VTP6"/>
<evidence type="ECO:0000313" key="2">
    <source>
        <dbReference type="EMBL" id="CAF4113532.1"/>
    </source>
</evidence>
<sequence length="560" mass="64808">METISTLIQMTPIAPFKKNPMHIINSKPNNRSRKSELLDELIQIARSPTEDDKSQVEWKNFEKKLNEYFDDQHLYSCGSSAHKRRRKFFEQPDTNLFCPIHHAVLNNNLFILKKLVDGYGCDINISTLDYDTVLMLAARAGSIWESSPKGTKPEMIEYLLQKISTGNEKAINEQDDEYRTAVKTLLKATVLHFACFSAKDDEECLGMLEILYKKPKGFDNVLVRQGDSEFIRQKDSDNLTAICIAARRSFEQSVGYLLDSYQCSQLDNCCDIELEYGVRSNNEKILEKIYLKHKNCCSQEKNTYKYLLHLAAKFNNNRKVFVGADDSKINDEFDKVSHIINTKYCKDAWDHISAEGYTAVHFAAYYGNNAFIQYIINKVKNWKEHICLPTQNSRKMNILHICVEQSGSILSPPENEKEKSTTIDRNRKYLEICDTILEFKPERDPDYVKELLEAVDNDKNTPLHLAARMKSEDIFDCLLECGGNLNCSNLKDKKEDYIYGVTVPRNWLEQTPLFECAKYSRKSFMEKLLLPREANSSKWKQILDRLKDENQNTCLHIACN</sequence>
<proteinExistence type="predicted"/>
<protein>
    <recommendedName>
        <fullName evidence="4">Ankyrin repeat protein</fullName>
    </recommendedName>
</protein>
<dbReference type="SMART" id="SM00248">
    <property type="entry name" value="ANK"/>
    <property type="match status" value="7"/>
</dbReference>
<reference evidence="2" key="1">
    <citation type="submission" date="2021-02" db="EMBL/GenBank/DDBJ databases">
        <authorList>
            <person name="Nowell W R."/>
        </authorList>
    </citation>
    <scope>NUCLEOTIDE SEQUENCE</scope>
</reference>
<name>A0A819VTP6_9BILA</name>
<dbReference type="Proteomes" id="UP000663868">
    <property type="component" value="Unassembled WGS sequence"/>
</dbReference>
<dbReference type="EMBL" id="CAJOBB010005042">
    <property type="protein sequence ID" value="CAF4113532.1"/>
    <property type="molecule type" value="Genomic_DNA"/>
</dbReference>
<dbReference type="PROSITE" id="PS50297">
    <property type="entry name" value="ANK_REP_REGION"/>
    <property type="match status" value="1"/>
</dbReference>
<dbReference type="Pfam" id="PF00023">
    <property type="entry name" value="Ank"/>
    <property type="match status" value="1"/>
</dbReference>
<accession>A0A819VTP6</accession>
<dbReference type="PANTHER" id="PTHR24121:SF21">
    <property type="entry name" value="ANKYRIN REPEAT FAMILY PROTEIN"/>
    <property type="match status" value="1"/>
</dbReference>
<organism evidence="2 3">
    <name type="scientific">Adineta steineri</name>
    <dbReference type="NCBI Taxonomy" id="433720"/>
    <lineage>
        <taxon>Eukaryota</taxon>
        <taxon>Metazoa</taxon>
        <taxon>Spiralia</taxon>
        <taxon>Gnathifera</taxon>
        <taxon>Rotifera</taxon>
        <taxon>Eurotatoria</taxon>
        <taxon>Bdelloidea</taxon>
        <taxon>Adinetida</taxon>
        <taxon>Adinetidae</taxon>
        <taxon>Adineta</taxon>
    </lineage>
</organism>
<gene>
    <name evidence="2" type="ORF">KXQ929_LOCUS35221</name>
</gene>
<feature type="repeat" description="ANK" evidence="1">
    <location>
        <begin position="458"/>
        <end position="490"/>
    </location>
</feature>
<feature type="non-terminal residue" evidence="2">
    <location>
        <position position="1"/>
    </location>
</feature>
<dbReference type="Gene3D" id="1.25.40.20">
    <property type="entry name" value="Ankyrin repeat-containing domain"/>
    <property type="match status" value="2"/>
</dbReference>
<comment type="caution">
    <text evidence="2">The sequence shown here is derived from an EMBL/GenBank/DDBJ whole genome shotgun (WGS) entry which is preliminary data.</text>
</comment>
<dbReference type="PANTHER" id="PTHR24121">
    <property type="entry name" value="NO MECHANORECEPTOR POTENTIAL C, ISOFORM D-RELATED"/>
    <property type="match status" value="1"/>
</dbReference>